<comment type="similarity">
    <text evidence="2">Belongs to the SCC4/mau-2 family.</text>
</comment>
<proteinExistence type="inferred from homology"/>
<feature type="compositionally biased region" description="Polar residues" evidence="8">
    <location>
        <begin position="53"/>
        <end position="62"/>
    </location>
</feature>
<organism evidence="9 10">
    <name type="scientific">Lachnellula suecica</name>
    <dbReference type="NCBI Taxonomy" id="602035"/>
    <lineage>
        <taxon>Eukaryota</taxon>
        <taxon>Fungi</taxon>
        <taxon>Dikarya</taxon>
        <taxon>Ascomycota</taxon>
        <taxon>Pezizomycotina</taxon>
        <taxon>Leotiomycetes</taxon>
        <taxon>Helotiales</taxon>
        <taxon>Lachnaceae</taxon>
        <taxon>Lachnellula</taxon>
    </lineage>
</organism>
<protein>
    <submittedName>
        <fullName evidence="9">MAU2 chromatid cohesion factor-like protein</fullName>
    </submittedName>
</protein>
<keyword evidence="10" id="KW-1185">Reference proteome</keyword>
<feature type="compositionally biased region" description="Polar residues" evidence="8">
    <location>
        <begin position="1"/>
        <end position="25"/>
    </location>
</feature>
<keyword evidence="7" id="KW-0131">Cell cycle</keyword>
<evidence type="ECO:0000256" key="3">
    <source>
        <dbReference type="ARBA" id="ARBA00022618"/>
    </source>
</evidence>
<dbReference type="EMBL" id="QGMK01002139">
    <property type="protein sequence ID" value="TVY60746.1"/>
    <property type="molecule type" value="Genomic_DNA"/>
</dbReference>
<accession>A0A8T9BTK8</accession>
<dbReference type="Pfam" id="PF10345">
    <property type="entry name" value="Cohesin_load"/>
    <property type="match status" value="1"/>
</dbReference>
<dbReference type="GO" id="GO:0007059">
    <property type="term" value="P:chromosome segregation"/>
    <property type="evidence" value="ECO:0007669"/>
    <property type="project" value="UniProtKB-KW"/>
</dbReference>
<dbReference type="GO" id="GO:0007064">
    <property type="term" value="P:mitotic sister chromatid cohesion"/>
    <property type="evidence" value="ECO:0007669"/>
    <property type="project" value="InterPro"/>
</dbReference>
<evidence type="ECO:0000256" key="5">
    <source>
        <dbReference type="ARBA" id="ARBA00022829"/>
    </source>
</evidence>
<evidence type="ECO:0000256" key="4">
    <source>
        <dbReference type="ARBA" id="ARBA00022776"/>
    </source>
</evidence>
<evidence type="ECO:0000313" key="10">
    <source>
        <dbReference type="Proteomes" id="UP000469558"/>
    </source>
</evidence>
<dbReference type="GO" id="GO:0051301">
    <property type="term" value="P:cell division"/>
    <property type="evidence" value="ECO:0007669"/>
    <property type="project" value="UniProtKB-KW"/>
</dbReference>
<dbReference type="InterPro" id="IPR019440">
    <property type="entry name" value="MAU2"/>
</dbReference>
<dbReference type="PANTHER" id="PTHR21394">
    <property type="entry name" value="MAU2 CHROMATID COHESION FACTOR HOMOLOG"/>
    <property type="match status" value="1"/>
</dbReference>
<dbReference type="OrthoDB" id="5565328at2759"/>
<feature type="compositionally biased region" description="Low complexity" evidence="8">
    <location>
        <begin position="104"/>
        <end position="118"/>
    </location>
</feature>
<dbReference type="GO" id="GO:0005634">
    <property type="term" value="C:nucleus"/>
    <property type="evidence" value="ECO:0007669"/>
    <property type="project" value="UniProtKB-SubCell"/>
</dbReference>
<comment type="caution">
    <text evidence="9">The sequence shown here is derived from an EMBL/GenBank/DDBJ whole genome shotgun (WGS) entry which is preliminary data.</text>
</comment>
<name>A0A8T9BTK8_9HELO</name>
<sequence>MSYQGSPAPSNGYWNGQQPPTTYRPQETRPHAQSPMQSPLPYPQTPVTGGAQHYSQHMQNPYGSKEYAQPEYYTPPAVQPQAVQPQFITPAQIFQQPPSQATHLNPSSLSRNPSMSSLKYSANMGNSQSDMQSPDTANLLLALAEEYFEAAHALAPAISFSTTQANIETYDTLMATGLGCLDAALKRVKLAPRLEANVRLRYASILFEETDNSMEAETTLSKGIGLCERNHYFDLKYAMQYLLAQLLARKNPKAAIKALDGHILEAEAYQHVSWVYALRFLRASYAADSGNLVDTHVAVQNLQKIADLANKQGDRAIHLAASLMEAMVHLKSSGQDASEQVQRAIAAAQTHQLDVGHSIPQLDGLTHIIVIMAAIRQGNLTQMLTKLKDMQGTMDQLINDHSWGNLSDVVAIPINRTPKSSQTVSHETRAVLGIGEDGRDNLMMSFLNKRDAFAITYLICGIVLLHKNPNEPKSVKYLNTGLELLIIEPTEDSTATKIKLGILPELAVKHQWRGHILCYFRLYTGFAAAARADWKVVQQIVDEIKSTAKKFEIPLSGPLECLAMYLTGICHQGTGNLDAALRVFQDQRFNLPTAKSLNTSSADQVERDFAVLAALNTLWILQDPHHLNEENNKAMLNRLEPLCSKHPNKDIQTAFNLAMATVKTNPAAQLFEIKKYLGTALNGAQATANTQFLCITLNVMCSRFFSNVVGSQAEKSAQAASVQAMKSGNNLWRSVADGMLSKCYEVQGKTSEAQISLTNARQFSQTAFSQITTPER</sequence>
<evidence type="ECO:0000256" key="1">
    <source>
        <dbReference type="ARBA" id="ARBA00004123"/>
    </source>
</evidence>
<keyword evidence="5" id="KW-0159">Chromosome partition</keyword>
<dbReference type="Proteomes" id="UP000469558">
    <property type="component" value="Unassembled WGS sequence"/>
</dbReference>
<comment type="subcellular location">
    <subcellularLocation>
        <location evidence="1">Nucleus</location>
    </subcellularLocation>
</comment>
<evidence type="ECO:0000256" key="8">
    <source>
        <dbReference type="SAM" id="MobiDB-lite"/>
    </source>
</evidence>
<feature type="region of interest" description="Disordered" evidence="8">
    <location>
        <begin position="1"/>
        <end position="69"/>
    </location>
</feature>
<gene>
    <name evidence="9" type="primary">ssl3</name>
    <name evidence="9" type="ORF">LSUE1_G006931</name>
</gene>
<feature type="region of interest" description="Disordered" evidence="8">
    <location>
        <begin position="96"/>
        <end position="133"/>
    </location>
</feature>
<dbReference type="AlphaFoldDB" id="A0A8T9BTK8"/>
<keyword evidence="6" id="KW-0539">Nucleus</keyword>
<feature type="compositionally biased region" description="Polar residues" evidence="8">
    <location>
        <begin position="119"/>
        <end position="133"/>
    </location>
</feature>
<keyword evidence="3" id="KW-0132">Cell division</keyword>
<evidence type="ECO:0000256" key="7">
    <source>
        <dbReference type="ARBA" id="ARBA00023306"/>
    </source>
</evidence>
<keyword evidence="4" id="KW-0498">Mitosis</keyword>
<evidence type="ECO:0000256" key="2">
    <source>
        <dbReference type="ARBA" id="ARBA00008585"/>
    </source>
</evidence>
<reference evidence="9 10" key="1">
    <citation type="submission" date="2018-05" db="EMBL/GenBank/DDBJ databases">
        <title>Genome sequencing and assembly of the regulated plant pathogen Lachnellula willkommii and related sister species for the development of diagnostic species identification markers.</title>
        <authorList>
            <person name="Giroux E."/>
            <person name="Bilodeau G."/>
        </authorList>
    </citation>
    <scope>NUCLEOTIDE SEQUENCE [LARGE SCALE GENOMIC DNA]</scope>
    <source>
        <strain evidence="9 10">CBS 268.59</strain>
    </source>
</reference>
<evidence type="ECO:0000256" key="6">
    <source>
        <dbReference type="ARBA" id="ARBA00023242"/>
    </source>
</evidence>
<evidence type="ECO:0000313" key="9">
    <source>
        <dbReference type="EMBL" id="TVY60746.1"/>
    </source>
</evidence>